<dbReference type="AlphaFoldDB" id="A0A8J3YE16"/>
<dbReference type="InterPro" id="IPR001307">
    <property type="entry name" value="Thiosulphate_STrfase_CS"/>
</dbReference>
<dbReference type="SUPFAM" id="SSF52821">
    <property type="entry name" value="Rhodanese/Cell cycle control phosphatase"/>
    <property type="match status" value="1"/>
</dbReference>
<dbReference type="GO" id="GO:0004792">
    <property type="term" value="F:thiosulfate-cyanide sulfurtransferase activity"/>
    <property type="evidence" value="ECO:0007669"/>
    <property type="project" value="InterPro"/>
</dbReference>
<organism evidence="3 4">
    <name type="scientific">Spirilliplanes yamanashiensis</name>
    <dbReference type="NCBI Taxonomy" id="42233"/>
    <lineage>
        <taxon>Bacteria</taxon>
        <taxon>Bacillati</taxon>
        <taxon>Actinomycetota</taxon>
        <taxon>Actinomycetes</taxon>
        <taxon>Micromonosporales</taxon>
        <taxon>Micromonosporaceae</taxon>
        <taxon>Spirilliplanes</taxon>
    </lineage>
</organism>
<comment type="caution">
    <text evidence="3">The sequence shown here is derived from an EMBL/GenBank/DDBJ whole genome shotgun (WGS) entry which is preliminary data.</text>
</comment>
<dbReference type="EMBL" id="BOOY01000039">
    <property type="protein sequence ID" value="GIJ06230.1"/>
    <property type="molecule type" value="Genomic_DNA"/>
</dbReference>
<sequence>MTVREIGPDELRRRDGDAMVLDVRSAEEFAQGHVPGAVNLPLDDPSRPHAGSPGVTWSRCARSLGAARWRRRFSTPPASGRGR</sequence>
<reference evidence="3" key="1">
    <citation type="submission" date="2021-01" db="EMBL/GenBank/DDBJ databases">
        <title>Whole genome shotgun sequence of Spirilliplanes yamanashiensis NBRC 15828.</title>
        <authorList>
            <person name="Komaki H."/>
            <person name="Tamura T."/>
        </authorList>
    </citation>
    <scope>NUCLEOTIDE SEQUENCE</scope>
    <source>
        <strain evidence="3">NBRC 15828</strain>
    </source>
</reference>
<proteinExistence type="predicted"/>
<feature type="domain" description="Rhodanese" evidence="2">
    <location>
        <begin position="14"/>
        <end position="44"/>
    </location>
</feature>
<dbReference type="CDD" id="cd00158">
    <property type="entry name" value="RHOD"/>
    <property type="match status" value="1"/>
</dbReference>
<dbReference type="RefSeq" id="WP_203941413.1">
    <property type="nucleotide sequence ID" value="NZ_BAAAGJ010000014.1"/>
</dbReference>
<name>A0A8J3YE16_9ACTN</name>
<dbReference type="InterPro" id="IPR001763">
    <property type="entry name" value="Rhodanese-like_dom"/>
</dbReference>
<keyword evidence="4" id="KW-1185">Reference proteome</keyword>
<dbReference type="Pfam" id="PF00581">
    <property type="entry name" value="Rhodanese"/>
    <property type="match status" value="1"/>
</dbReference>
<dbReference type="Gene3D" id="3.40.250.10">
    <property type="entry name" value="Rhodanese-like domain"/>
    <property type="match status" value="1"/>
</dbReference>
<gene>
    <name evidence="3" type="ORF">Sya03_55820</name>
</gene>
<dbReference type="Proteomes" id="UP000652013">
    <property type="component" value="Unassembled WGS sequence"/>
</dbReference>
<protein>
    <recommendedName>
        <fullName evidence="2">Rhodanese domain-containing protein</fullName>
    </recommendedName>
</protein>
<dbReference type="InterPro" id="IPR036873">
    <property type="entry name" value="Rhodanese-like_dom_sf"/>
</dbReference>
<dbReference type="PROSITE" id="PS00380">
    <property type="entry name" value="RHODANESE_1"/>
    <property type="match status" value="1"/>
</dbReference>
<evidence type="ECO:0000313" key="4">
    <source>
        <dbReference type="Proteomes" id="UP000652013"/>
    </source>
</evidence>
<evidence type="ECO:0000256" key="1">
    <source>
        <dbReference type="SAM" id="MobiDB-lite"/>
    </source>
</evidence>
<evidence type="ECO:0000259" key="2">
    <source>
        <dbReference type="PROSITE" id="PS50206"/>
    </source>
</evidence>
<dbReference type="PROSITE" id="PS50206">
    <property type="entry name" value="RHODANESE_3"/>
    <property type="match status" value="1"/>
</dbReference>
<accession>A0A8J3YE16</accession>
<feature type="region of interest" description="Disordered" evidence="1">
    <location>
        <begin position="36"/>
        <end position="55"/>
    </location>
</feature>
<evidence type="ECO:0000313" key="3">
    <source>
        <dbReference type="EMBL" id="GIJ06230.1"/>
    </source>
</evidence>